<keyword evidence="2" id="KW-1185">Reference proteome</keyword>
<proteinExistence type="predicted"/>
<dbReference type="RefSeq" id="WP_045362035.1">
    <property type="nucleotide sequence ID" value="NZ_AP018150.1"/>
</dbReference>
<dbReference type="InterPro" id="IPR001763">
    <property type="entry name" value="Rhodanese-like_dom"/>
</dbReference>
<dbReference type="CDD" id="cd01522">
    <property type="entry name" value="RHOD_1"/>
    <property type="match status" value="1"/>
</dbReference>
<dbReference type="AlphaFoldDB" id="A0A2Z6EVD0"/>
<sequence length="154" mass="17186">MSILEQLYTQAQTRCLEHGLPYAGALTPTEAFEILKMDGAARMIDVRTRAELDWVGRPAVNANQYSHLEWISYPTGAPNMAFINQLSEMATFETPLLLICRSAGRSKFAAAAATQAGFTRAFDILEGFEGDKDRHGHRNTINGWRWQGLPWLGV</sequence>
<dbReference type="Proteomes" id="UP000282597">
    <property type="component" value="Chromosome"/>
</dbReference>
<reference evidence="1 2" key="1">
    <citation type="journal article" date="2018" name="Microbes Environ.">
        <title>Comparative Genomic Insights into Endofungal Lifestyles of Two Bacterial Endosymbionts, Mycoavidus cysteinexigens and Burkholderia rhizoxinica.</title>
        <authorList>
            <person name="Sharmin D."/>
            <person name="Guo Y."/>
            <person name="Nishizawa T."/>
            <person name="Ohshima S."/>
            <person name="Sato Y."/>
            <person name="Takashima Y."/>
            <person name="Narisawa K."/>
            <person name="Ohta H."/>
        </authorList>
    </citation>
    <scope>NUCLEOTIDE SEQUENCE [LARGE SCALE GENOMIC DNA]</scope>
    <source>
        <strain evidence="1 2">B1-EB</strain>
    </source>
</reference>
<evidence type="ECO:0000313" key="1">
    <source>
        <dbReference type="EMBL" id="BBE09404.1"/>
    </source>
</evidence>
<protein>
    <submittedName>
        <fullName evidence="1">Rhodanese domain-containing protein</fullName>
    </submittedName>
</protein>
<dbReference type="Gene3D" id="3.40.250.10">
    <property type="entry name" value="Rhodanese-like domain"/>
    <property type="match status" value="1"/>
</dbReference>
<dbReference type="SUPFAM" id="SSF52821">
    <property type="entry name" value="Rhodanese/Cell cycle control phosphatase"/>
    <property type="match status" value="1"/>
</dbReference>
<gene>
    <name evidence="1" type="ORF">MCB1EB_1243</name>
</gene>
<evidence type="ECO:0000313" key="2">
    <source>
        <dbReference type="Proteomes" id="UP000282597"/>
    </source>
</evidence>
<dbReference type="PROSITE" id="PS50206">
    <property type="entry name" value="RHODANESE_3"/>
    <property type="match status" value="1"/>
</dbReference>
<dbReference type="InterPro" id="IPR036873">
    <property type="entry name" value="Rhodanese-like_dom_sf"/>
</dbReference>
<dbReference type="KEGG" id="mcys:MCB1EB_1243"/>
<dbReference type="Pfam" id="PF00581">
    <property type="entry name" value="Rhodanese"/>
    <property type="match status" value="1"/>
</dbReference>
<dbReference type="EMBL" id="AP018150">
    <property type="protein sequence ID" value="BBE09404.1"/>
    <property type="molecule type" value="Genomic_DNA"/>
</dbReference>
<name>A0A2Z6EVD0_9BURK</name>
<accession>A0A2Z6EVD0</accession>
<organism evidence="1 2">
    <name type="scientific">Mycoavidus cysteinexigens</name>
    <dbReference type="NCBI Taxonomy" id="1553431"/>
    <lineage>
        <taxon>Bacteria</taxon>
        <taxon>Pseudomonadati</taxon>
        <taxon>Pseudomonadota</taxon>
        <taxon>Betaproteobacteria</taxon>
        <taxon>Burkholderiales</taxon>
        <taxon>Burkholderiaceae</taxon>
        <taxon>Mycoavidus</taxon>
    </lineage>
</organism>